<organism evidence="1 2">
    <name type="scientific">Melia azedarach</name>
    <name type="common">Chinaberry tree</name>
    <dbReference type="NCBI Taxonomy" id="155640"/>
    <lineage>
        <taxon>Eukaryota</taxon>
        <taxon>Viridiplantae</taxon>
        <taxon>Streptophyta</taxon>
        <taxon>Embryophyta</taxon>
        <taxon>Tracheophyta</taxon>
        <taxon>Spermatophyta</taxon>
        <taxon>Magnoliopsida</taxon>
        <taxon>eudicotyledons</taxon>
        <taxon>Gunneridae</taxon>
        <taxon>Pentapetalae</taxon>
        <taxon>rosids</taxon>
        <taxon>malvids</taxon>
        <taxon>Sapindales</taxon>
        <taxon>Meliaceae</taxon>
        <taxon>Melia</taxon>
    </lineage>
</organism>
<accession>A0ACC1YYN2</accession>
<dbReference type="EMBL" id="CM051394">
    <property type="protein sequence ID" value="KAJ4727710.1"/>
    <property type="molecule type" value="Genomic_DNA"/>
</dbReference>
<protein>
    <submittedName>
        <fullName evidence="1">Epoxide hydrolase 2</fullName>
    </submittedName>
</protein>
<keyword evidence="2" id="KW-1185">Reference proteome</keyword>
<proteinExistence type="predicted"/>
<reference evidence="1 2" key="1">
    <citation type="journal article" date="2023" name="Science">
        <title>Complex scaffold remodeling in plant triterpene biosynthesis.</title>
        <authorList>
            <person name="De La Pena R."/>
            <person name="Hodgson H."/>
            <person name="Liu J.C."/>
            <person name="Stephenson M.J."/>
            <person name="Martin A.C."/>
            <person name="Owen C."/>
            <person name="Harkess A."/>
            <person name="Leebens-Mack J."/>
            <person name="Jimenez L.E."/>
            <person name="Osbourn A."/>
            <person name="Sattely E.S."/>
        </authorList>
    </citation>
    <scope>NUCLEOTIDE SEQUENCE [LARGE SCALE GENOMIC DNA]</scope>
    <source>
        <strain evidence="2">cv. JPN11</strain>
        <tissue evidence="1">Leaf</tissue>
    </source>
</reference>
<keyword evidence="1" id="KW-0378">Hydrolase</keyword>
<evidence type="ECO:0000313" key="2">
    <source>
        <dbReference type="Proteomes" id="UP001164539"/>
    </source>
</evidence>
<gene>
    <name evidence="1" type="ORF">OWV82_000764</name>
</gene>
<comment type="caution">
    <text evidence="1">The sequence shown here is derived from an EMBL/GenBank/DDBJ whole genome shotgun (WGS) entry which is preliminary data.</text>
</comment>
<dbReference type="Proteomes" id="UP001164539">
    <property type="component" value="Chromosome 1"/>
</dbReference>
<evidence type="ECO:0000313" key="1">
    <source>
        <dbReference type="EMBL" id="KAJ4727710.1"/>
    </source>
</evidence>
<sequence>MEKIEHTSVATNGINMHVASLGTGPVVLLLHGFPELWYSWRHQLLYLSSQGYHAIAPDLRGYGDTDAPASVTSYTALHIVGDLIGLLDKLGIERVFLVGHDWGAIIAWYFCLFRPDRVKALVNMSVPFLPRNPAMRPVDGFRAMFGDDYYICRFQELGVPEEDFAQIDTARLMRKFLLLRSPKPLRIPKETGVRGLRDPATLPSWLSDDDINYYAAKFNQKGFTGALNYYRCWDLNWELLAPWTGVQIKVPVKFVVGDLDLVYHIPGIKEYIHNGGFKKDVPFLQEVVVMEGVAHFLNQERAEEVGAHIYDFIKKF</sequence>
<name>A0ACC1YYN2_MELAZ</name>